<feature type="region of interest" description="Disordered" evidence="5">
    <location>
        <begin position="593"/>
        <end position="622"/>
    </location>
</feature>
<dbReference type="PROSITE" id="PS50157">
    <property type="entry name" value="ZINC_FINGER_C2H2_2"/>
    <property type="match status" value="3"/>
</dbReference>
<evidence type="ECO:0000256" key="3">
    <source>
        <dbReference type="ARBA" id="ARBA00022833"/>
    </source>
</evidence>
<dbReference type="PANTHER" id="PTHR23235">
    <property type="entry name" value="KRUEPPEL-LIKE TRANSCRIPTION FACTOR"/>
    <property type="match status" value="1"/>
</dbReference>
<feature type="compositionally biased region" description="Low complexity" evidence="5">
    <location>
        <begin position="550"/>
        <end position="573"/>
    </location>
</feature>
<dbReference type="Proteomes" id="UP000703269">
    <property type="component" value="Unassembled WGS sequence"/>
</dbReference>
<dbReference type="AlphaFoldDB" id="A0A9P3LG69"/>
<feature type="domain" description="C2H2-type" evidence="6">
    <location>
        <begin position="357"/>
        <end position="379"/>
    </location>
</feature>
<feature type="region of interest" description="Disordered" evidence="5">
    <location>
        <begin position="462"/>
        <end position="482"/>
    </location>
</feature>
<organism evidence="7 8">
    <name type="scientific">Phanerochaete sordida</name>
    <dbReference type="NCBI Taxonomy" id="48140"/>
    <lineage>
        <taxon>Eukaryota</taxon>
        <taxon>Fungi</taxon>
        <taxon>Dikarya</taxon>
        <taxon>Basidiomycota</taxon>
        <taxon>Agaricomycotina</taxon>
        <taxon>Agaricomycetes</taxon>
        <taxon>Polyporales</taxon>
        <taxon>Phanerochaetaceae</taxon>
        <taxon>Phanerochaete</taxon>
    </lineage>
</organism>
<feature type="compositionally biased region" description="Acidic residues" evidence="5">
    <location>
        <begin position="14"/>
        <end position="38"/>
    </location>
</feature>
<dbReference type="InterPro" id="IPR036236">
    <property type="entry name" value="Znf_C2H2_sf"/>
</dbReference>
<feature type="domain" description="C2H2-type" evidence="6">
    <location>
        <begin position="384"/>
        <end position="412"/>
    </location>
</feature>
<keyword evidence="1" id="KW-0479">Metal-binding</keyword>
<protein>
    <submittedName>
        <fullName evidence="7">C2H2-type zinc finger protein</fullName>
    </submittedName>
</protein>
<feature type="region of interest" description="Disordered" evidence="5">
    <location>
        <begin position="533"/>
        <end position="573"/>
    </location>
</feature>
<dbReference type="Gene3D" id="3.30.160.60">
    <property type="entry name" value="Classic Zinc Finger"/>
    <property type="match status" value="2"/>
</dbReference>
<proteinExistence type="predicted"/>
<feature type="compositionally biased region" description="Low complexity" evidence="5">
    <location>
        <begin position="60"/>
        <end position="73"/>
    </location>
</feature>
<evidence type="ECO:0000256" key="4">
    <source>
        <dbReference type="PROSITE-ProRule" id="PRU00042"/>
    </source>
</evidence>
<comment type="caution">
    <text evidence="7">The sequence shown here is derived from an EMBL/GenBank/DDBJ whole genome shotgun (WGS) entry which is preliminary data.</text>
</comment>
<keyword evidence="2 4" id="KW-0863">Zinc-finger</keyword>
<name>A0A9P3LG69_9APHY</name>
<dbReference type="GO" id="GO:0008270">
    <property type="term" value="F:zinc ion binding"/>
    <property type="evidence" value="ECO:0007669"/>
    <property type="project" value="UniProtKB-KW"/>
</dbReference>
<feature type="compositionally biased region" description="Basic and acidic residues" evidence="5">
    <location>
        <begin position="466"/>
        <end position="476"/>
    </location>
</feature>
<dbReference type="SUPFAM" id="SSF57667">
    <property type="entry name" value="beta-beta-alpha zinc fingers"/>
    <property type="match status" value="1"/>
</dbReference>
<dbReference type="PROSITE" id="PS00028">
    <property type="entry name" value="ZINC_FINGER_C2H2_1"/>
    <property type="match status" value="1"/>
</dbReference>
<sequence length="622" mass="67017">MDLQATLDKALAEAQEEDWEDGEEEYDEEDYDPEAEAEEIAKRLSDQLWADIAKARAEDSTAQATPSASAAPPTSEPPHTEPLPQVEAPHEQHDHDAQPQSPPLSPQARKQDAALITVRTILSFAYKDPVVRATLATQLVASSGENTSVLDVLTRCATSNTIAKELARPLSDAVVALAKSDVLFSSMRNSDAAAIQLDKGKRKRDQMDEDSADDRFAKRAAIEFPDILAQISQAVRTISAAFASQPPTNGPPDPQLIAPIQYPLHQVYLFAVTSAPRARPDQIHILQELGALIQMLGVLSKVPIGPAPIPWGAPAPAPPDIGTAVYPCLVPGCTKTFYRLYSLRTHQRLHALVDRPYRCPVCPASFQRNHDLKRHTKLHDKTAWKCCGCGKIFSRRDAIKRHKDSRGRGGKGHVDVACATADIEEVEVDKEEGEEDATRRAKLWSGIVANQLASATAALPPGTLELHGEHAPGPDDDKTEEGEVPPYVVEHAQITALQLYPIIKSRVAPAAPTAAFPPPPGAVPHPTLASVMARSHPPYQQPPPPPAPDAPANTASEPSPAPEQPSAAASISLSWLSEEQTKLLEEAIAQAAAAAQAQAEAEAALEEEDEEFDEDEDGMDTS</sequence>
<gene>
    <name evidence="7" type="ORF">PsYK624_089290</name>
</gene>
<evidence type="ECO:0000256" key="1">
    <source>
        <dbReference type="ARBA" id="ARBA00022723"/>
    </source>
</evidence>
<feature type="compositionally biased region" description="Acidic residues" evidence="5">
    <location>
        <begin position="603"/>
        <end position="622"/>
    </location>
</feature>
<feature type="region of interest" description="Disordered" evidence="5">
    <location>
        <begin position="1"/>
        <end position="111"/>
    </location>
</feature>
<dbReference type="EMBL" id="BPQB01000028">
    <property type="protein sequence ID" value="GJE92772.1"/>
    <property type="molecule type" value="Genomic_DNA"/>
</dbReference>
<evidence type="ECO:0000313" key="8">
    <source>
        <dbReference type="Proteomes" id="UP000703269"/>
    </source>
</evidence>
<dbReference type="SMART" id="SM00355">
    <property type="entry name" value="ZnF_C2H2"/>
    <property type="match status" value="3"/>
</dbReference>
<evidence type="ECO:0000256" key="2">
    <source>
        <dbReference type="ARBA" id="ARBA00022771"/>
    </source>
</evidence>
<evidence type="ECO:0000313" key="7">
    <source>
        <dbReference type="EMBL" id="GJE92772.1"/>
    </source>
</evidence>
<dbReference type="OrthoDB" id="8922241at2759"/>
<evidence type="ECO:0000259" key="6">
    <source>
        <dbReference type="PROSITE" id="PS50157"/>
    </source>
</evidence>
<dbReference type="GO" id="GO:0000978">
    <property type="term" value="F:RNA polymerase II cis-regulatory region sequence-specific DNA binding"/>
    <property type="evidence" value="ECO:0007669"/>
    <property type="project" value="TreeGrafter"/>
</dbReference>
<feature type="compositionally biased region" description="Pro residues" evidence="5">
    <location>
        <begin position="539"/>
        <end position="549"/>
    </location>
</feature>
<keyword evidence="3" id="KW-0862">Zinc</keyword>
<evidence type="ECO:0000256" key="5">
    <source>
        <dbReference type="SAM" id="MobiDB-lite"/>
    </source>
</evidence>
<feature type="compositionally biased region" description="Basic and acidic residues" evidence="5">
    <location>
        <begin position="88"/>
        <end position="97"/>
    </location>
</feature>
<reference evidence="7 8" key="1">
    <citation type="submission" date="2021-08" db="EMBL/GenBank/DDBJ databases">
        <title>Draft Genome Sequence of Phanerochaete sordida strain YK-624.</title>
        <authorList>
            <person name="Mori T."/>
            <person name="Dohra H."/>
            <person name="Suzuki T."/>
            <person name="Kawagishi H."/>
            <person name="Hirai H."/>
        </authorList>
    </citation>
    <scope>NUCLEOTIDE SEQUENCE [LARGE SCALE GENOMIC DNA]</scope>
    <source>
        <strain evidence="7 8">YK-624</strain>
    </source>
</reference>
<dbReference type="GO" id="GO:0000981">
    <property type="term" value="F:DNA-binding transcription factor activity, RNA polymerase II-specific"/>
    <property type="evidence" value="ECO:0007669"/>
    <property type="project" value="TreeGrafter"/>
</dbReference>
<feature type="compositionally biased region" description="Low complexity" evidence="5">
    <location>
        <begin position="593"/>
        <end position="602"/>
    </location>
</feature>
<accession>A0A9P3LG69</accession>
<feature type="domain" description="C2H2-type" evidence="6">
    <location>
        <begin position="326"/>
        <end position="351"/>
    </location>
</feature>
<dbReference type="InterPro" id="IPR013087">
    <property type="entry name" value="Znf_C2H2_type"/>
</dbReference>
<dbReference type="Pfam" id="PF00096">
    <property type="entry name" value="zf-C2H2"/>
    <property type="match status" value="2"/>
</dbReference>
<dbReference type="PANTHER" id="PTHR23235:SF120">
    <property type="entry name" value="KRUPPEL-LIKE FACTOR 15"/>
    <property type="match status" value="1"/>
</dbReference>
<keyword evidence="8" id="KW-1185">Reference proteome</keyword>